<dbReference type="Proteomes" id="UP000053947">
    <property type="component" value="Unassembled WGS sequence"/>
</dbReference>
<comment type="subcellular location">
    <subcellularLocation>
        <location evidence="1">Cell membrane</location>
        <topology evidence="1">Multi-pass membrane protein</topology>
    </subcellularLocation>
</comment>
<dbReference type="Pfam" id="PF02687">
    <property type="entry name" value="FtsX"/>
    <property type="match status" value="1"/>
</dbReference>
<evidence type="ECO:0000313" key="10">
    <source>
        <dbReference type="EMBL" id="KTB48138.1"/>
    </source>
</evidence>
<dbReference type="InterPro" id="IPR025857">
    <property type="entry name" value="MacB_PCD"/>
</dbReference>
<keyword evidence="10" id="KW-0449">Lipoprotein</keyword>
<evidence type="ECO:0000256" key="1">
    <source>
        <dbReference type="ARBA" id="ARBA00004651"/>
    </source>
</evidence>
<proteinExistence type="inferred from homology"/>
<keyword evidence="11" id="KW-1185">Reference proteome</keyword>
<feature type="domain" description="MacB-like periplasmic core" evidence="9">
    <location>
        <begin position="21"/>
        <end position="267"/>
    </location>
</feature>
<accession>A0A0W0GHU2</accession>
<evidence type="ECO:0000313" key="11">
    <source>
        <dbReference type="Proteomes" id="UP000053947"/>
    </source>
</evidence>
<organism evidence="10 11">
    <name type="scientific">Dehalogenimonas alkenigignens</name>
    <dbReference type="NCBI Taxonomy" id="1217799"/>
    <lineage>
        <taxon>Bacteria</taxon>
        <taxon>Bacillati</taxon>
        <taxon>Chloroflexota</taxon>
        <taxon>Dehalococcoidia</taxon>
        <taxon>Dehalococcoidales</taxon>
        <taxon>Dehalococcoidaceae</taxon>
        <taxon>Dehalogenimonas</taxon>
    </lineage>
</organism>
<evidence type="ECO:0000256" key="5">
    <source>
        <dbReference type="ARBA" id="ARBA00023136"/>
    </source>
</evidence>
<dbReference type="InterPro" id="IPR003838">
    <property type="entry name" value="ABC3_permease_C"/>
</dbReference>
<dbReference type="STRING" id="1217799.DEALK_09830"/>
<dbReference type="GO" id="GO:0022857">
    <property type="term" value="F:transmembrane transporter activity"/>
    <property type="evidence" value="ECO:0007669"/>
    <property type="project" value="TreeGrafter"/>
</dbReference>
<keyword evidence="3 7" id="KW-0812">Transmembrane</keyword>
<dbReference type="EMBL" id="LFDV01000002">
    <property type="protein sequence ID" value="KTB48138.1"/>
    <property type="molecule type" value="Genomic_DNA"/>
</dbReference>
<feature type="transmembrane region" description="Helical" evidence="7">
    <location>
        <begin position="386"/>
        <end position="408"/>
    </location>
</feature>
<evidence type="ECO:0000259" key="9">
    <source>
        <dbReference type="Pfam" id="PF12704"/>
    </source>
</evidence>
<dbReference type="InterPro" id="IPR050250">
    <property type="entry name" value="Macrolide_Exporter_MacB"/>
</dbReference>
<protein>
    <submittedName>
        <fullName evidence="10">ABC-type transport system, involved in lipoprotein release, permease component</fullName>
    </submittedName>
</protein>
<evidence type="ECO:0000259" key="8">
    <source>
        <dbReference type="Pfam" id="PF02687"/>
    </source>
</evidence>
<keyword evidence="4 7" id="KW-1133">Transmembrane helix</keyword>
<gene>
    <name evidence="10" type="ORF">DEALK_09830</name>
</gene>
<dbReference type="RefSeq" id="WP_058439169.1">
    <property type="nucleotide sequence ID" value="NZ_KQ758903.1"/>
</dbReference>
<dbReference type="PANTHER" id="PTHR30572:SF4">
    <property type="entry name" value="ABC TRANSPORTER PERMEASE YTRF"/>
    <property type="match status" value="1"/>
</dbReference>
<dbReference type="PANTHER" id="PTHR30572">
    <property type="entry name" value="MEMBRANE COMPONENT OF TRANSPORTER-RELATED"/>
    <property type="match status" value="1"/>
</dbReference>
<evidence type="ECO:0000256" key="6">
    <source>
        <dbReference type="ARBA" id="ARBA00038076"/>
    </source>
</evidence>
<feature type="transmembrane region" description="Helical" evidence="7">
    <location>
        <begin position="338"/>
        <end position="366"/>
    </location>
</feature>
<comment type="caution">
    <text evidence="10">The sequence shown here is derived from an EMBL/GenBank/DDBJ whole genome shotgun (WGS) entry which is preliminary data.</text>
</comment>
<dbReference type="Pfam" id="PF12704">
    <property type="entry name" value="MacB_PCD"/>
    <property type="match status" value="1"/>
</dbReference>
<keyword evidence="5 7" id="KW-0472">Membrane</keyword>
<sequence length="425" mass="45557">MPFNEIIAMAFSNLWRRKMRTLLTVAAVVIGATLVALMASLGTGLKGFIVGQFGQTFPEDAIIVSSGRDINVFQGGGRPQEISSIETVVILPFTAADLEKLRAIPGVERVDYLVSVSARYIQPQGSSKIYTVNVDGVPEYEAAIRPLFLGSHITEGDAGQCLIAYDYLTTFGWPDDESVIGRQVTVSVGKQLAYETETHDYTFTIKGVIDKKISTAELLITQSDAIEMARFYQSNPLRYSEQQPGFTVQLKAAALTDVKAIAAAVKAEGWNALTSDDILAEINSVFNVIQVGLSAFGIIALVVAAIGIINTLLMAIHERTREIGVMKAVGATRGTIRLMFTAEGAALGFLGGAAGGVLALLTGQALNVIGARTFLSDFPGFQLSSFTWWLIPGVIALTTVIALLAGLYPANRAARLDPVEALRYE</sequence>
<evidence type="ECO:0000256" key="4">
    <source>
        <dbReference type="ARBA" id="ARBA00022989"/>
    </source>
</evidence>
<keyword evidence="2" id="KW-1003">Cell membrane</keyword>
<evidence type="ECO:0000256" key="2">
    <source>
        <dbReference type="ARBA" id="ARBA00022475"/>
    </source>
</evidence>
<dbReference type="AlphaFoldDB" id="A0A0W0GHU2"/>
<reference evidence="10 11" key="1">
    <citation type="submission" date="2015-06" db="EMBL/GenBank/DDBJ databases">
        <title>Genome sequence of the organohalide-respiring Dehalogenimonas alkenigignens type strain (IP3-3T).</title>
        <authorList>
            <person name="Key T.A."/>
            <person name="Richmond D.P."/>
            <person name="Bowman K.S."/>
            <person name="Cho Y.-J."/>
            <person name="Chun J."/>
            <person name="da Costa M.S."/>
            <person name="Rainey F.A."/>
            <person name="Moe W.M."/>
        </authorList>
    </citation>
    <scope>NUCLEOTIDE SEQUENCE [LARGE SCALE GENOMIC DNA]</scope>
    <source>
        <strain evidence="10 11">IP3-3</strain>
    </source>
</reference>
<name>A0A0W0GHU2_9CHLR</name>
<dbReference type="GO" id="GO:0005886">
    <property type="term" value="C:plasma membrane"/>
    <property type="evidence" value="ECO:0007669"/>
    <property type="project" value="UniProtKB-SubCell"/>
</dbReference>
<dbReference type="OrthoDB" id="9770099at2"/>
<comment type="similarity">
    <text evidence="6">Belongs to the ABC-4 integral membrane protein family.</text>
</comment>
<feature type="transmembrane region" description="Helical" evidence="7">
    <location>
        <begin position="293"/>
        <end position="317"/>
    </location>
</feature>
<feature type="domain" description="ABC3 transporter permease C-terminal" evidence="8">
    <location>
        <begin position="295"/>
        <end position="418"/>
    </location>
</feature>
<evidence type="ECO:0000256" key="3">
    <source>
        <dbReference type="ARBA" id="ARBA00022692"/>
    </source>
</evidence>
<evidence type="ECO:0000256" key="7">
    <source>
        <dbReference type="SAM" id="Phobius"/>
    </source>
</evidence>